<organism evidence="1 2">
    <name type="scientific">Gemmobacter aquatilis</name>
    <dbReference type="NCBI Taxonomy" id="933059"/>
    <lineage>
        <taxon>Bacteria</taxon>
        <taxon>Pseudomonadati</taxon>
        <taxon>Pseudomonadota</taxon>
        <taxon>Alphaproteobacteria</taxon>
        <taxon>Rhodobacterales</taxon>
        <taxon>Paracoccaceae</taxon>
        <taxon>Gemmobacter</taxon>
    </lineage>
</organism>
<reference evidence="1 2" key="1">
    <citation type="submission" date="2016-10" db="EMBL/GenBank/DDBJ databases">
        <authorList>
            <person name="de Groot N.N."/>
        </authorList>
    </citation>
    <scope>NUCLEOTIDE SEQUENCE [LARGE SCALE GENOMIC DNA]</scope>
    <source>
        <strain evidence="1 2">DSM 3857</strain>
    </source>
</reference>
<dbReference type="GO" id="GO:0003688">
    <property type="term" value="F:DNA replication origin binding"/>
    <property type="evidence" value="ECO:0007669"/>
    <property type="project" value="TreeGrafter"/>
</dbReference>
<accession>A0A1H8M7F6</accession>
<dbReference type="SUPFAM" id="SSF52540">
    <property type="entry name" value="P-loop containing nucleoside triphosphate hydrolases"/>
    <property type="match status" value="1"/>
</dbReference>
<dbReference type="GO" id="GO:0006270">
    <property type="term" value="P:DNA replication initiation"/>
    <property type="evidence" value="ECO:0007669"/>
    <property type="project" value="TreeGrafter"/>
</dbReference>
<dbReference type="AlphaFoldDB" id="A0A1H8M7F6"/>
<evidence type="ECO:0000313" key="2">
    <source>
        <dbReference type="Proteomes" id="UP000198761"/>
    </source>
</evidence>
<dbReference type="STRING" id="933059.SAMN04488103_112105"/>
<protein>
    <submittedName>
        <fullName evidence="1">DnaA protein</fullName>
    </submittedName>
</protein>
<dbReference type="InterPro" id="IPR027417">
    <property type="entry name" value="P-loop_NTPase"/>
</dbReference>
<evidence type="ECO:0000313" key="1">
    <source>
        <dbReference type="EMBL" id="SEO13332.1"/>
    </source>
</evidence>
<dbReference type="RefSeq" id="WP_091303364.1">
    <property type="nucleotide sequence ID" value="NZ_FOCE01000012.1"/>
</dbReference>
<keyword evidence="2" id="KW-1185">Reference proteome</keyword>
<proteinExistence type="predicted"/>
<dbReference type="OrthoDB" id="7390113at2"/>
<dbReference type="Proteomes" id="UP000198761">
    <property type="component" value="Unassembled WGS sequence"/>
</dbReference>
<gene>
    <name evidence="1" type="ORF">SAMN04488103_112105</name>
</gene>
<dbReference type="Gene3D" id="3.40.50.300">
    <property type="entry name" value="P-loop containing nucleotide triphosphate hydrolases"/>
    <property type="match status" value="1"/>
</dbReference>
<dbReference type="GO" id="GO:0005886">
    <property type="term" value="C:plasma membrane"/>
    <property type="evidence" value="ECO:0007669"/>
    <property type="project" value="TreeGrafter"/>
</dbReference>
<sequence>MTAQLAFDLPARASLRRADFFVSPANALALATVEAATGWPLGKMLLIGPEGSGKTHLAHVWAAANGAQIMAGGSLGLADIEARALTPVVVEDAADVAGDPRAETALFHLHNRLAERRLPLLLTATRPPRDWGLALPDLLSRMQGTAITRIEAPDDALLSAVLLKLFADRQIVVAPALIGWLVARMDRSLAAARDLVARLDAEALARGGPVTRQLAAELLDEALDRN</sequence>
<dbReference type="PANTHER" id="PTHR30050">
    <property type="entry name" value="CHROMOSOMAL REPLICATION INITIATOR PROTEIN DNAA"/>
    <property type="match status" value="1"/>
</dbReference>
<dbReference type="PANTHER" id="PTHR30050:SF5">
    <property type="entry name" value="DNAA REGULATORY INACTIVATOR HDA"/>
    <property type="match status" value="1"/>
</dbReference>
<dbReference type="Gene3D" id="1.10.8.60">
    <property type="match status" value="1"/>
</dbReference>
<dbReference type="EMBL" id="FOCE01000012">
    <property type="protein sequence ID" value="SEO13332.1"/>
    <property type="molecule type" value="Genomic_DNA"/>
</dbReference>
<name>A0A1H8M7F6_9RHOB</name>